<reference evidence="2 3" key="1">
    <citation type="submission" date="2023-03" db="EMBL/GenBank/DDBJ databases">
        <title>Bacillus Genome Sequencing.</title>
        <authorList>
            <person name="Dunlap C."/>
        </authorList>
    </citation>
    <scope>NUCLEOTIDE SEQUENCE [LARGE SCALE GENOMIC DNA]</scope>
    <source>
        <strain evidence="2 3">B-14544</strain>
    </source>
</reference>
<evidence type="ECO:0000313" key="3">
    <source>
        <dbReference type="Proteomes" id="UP001330749"/>
    </source>
</evidence>
<protein>
    <submittedName>
        <fullName evidence="2">DUF6440 family protein</fullName>
    </submittedName>
</protein>
<evidence type="ECO:0000313" key="2">
    <source>
        <dbReference type="EMBL" id="MED3562344.1"/>
    </source>
</evidence>
<dbReference type="PROSITE" id="PS51257">
    <property type="entry name" value="PROKAR_LIPOPROTEIN"/>
    <property type="match status" value="1"/>
</dbReference>
<comment type="caution">
    <text evidence="2">The sequence shown here is derived from an EMBL/GenBank/DDBJ whole genome shotgun (WGS) entry which is preliminary data.</text>
</comment>
<dbReference type="Pfam" id="PF20037">
    <property type="entry name" value="DUF6440"/>
    <property type="match status" value="1"/>
</dbReference>
<evidence type="ECO:0000259" key="1">
    <source>
        <dbReference type="Pfam" id="PF20037"/>
    </source>
</evidence>
<organism evidence="2 3">
    <name type="scientific">Bacillus xiapuensis</name>
    <dbReference type="NCBI Taxonomy" id="2014075"/>
    <lineage>
        <taxon>Bacteria</taxon>
        <taxon>Bacillati</taxon>
        <taxon>Bacillota</taxon>
        <taxon>Bacilli</taxon>
        <taxon>Bacillales</taxon>
        <taxon>Bacillaceae</taxon>
        <taxon>Bacillus</taxon>
    </lineage>
</organism>
<feature type="domain" description="DUF6440" evidence="1">
    <location>
        <begin position="33"/>
        <end position="79"/>
    </location>
</feature>
<dbReference type="Proteomes" id="UP001330749">
    <property type="component" value="Unassembled WGS sequence"/>
</dbReference>
<name>A0ABU6N7Z7_9BACI</name>
<gene>
    <name evidence="2" type="ORF">P4447_07735</name>
</gene>
<dbReference type="RefSeq" id="WP_327967256.1">
    <property type="nucleotide sequence ID" value="NZ_JARMQG010000084.1"/>
</dbReference>
<keyword evidence="3" id="KW-1185">Reference proteome</keyword>
<accession>A0ABU6N7Z7</accession>
<dbReference type="InterPro" id="IPR045515">
    <property type="entry name" value="DUF6440"/>
</dbReference>
<sequence length="79" mass="8543">MKRTVVMIGLVGVLLTGCGESQTEASQDARYRLISSQTIDGYGVRTIQDKETGCQYILTTGNGTSVYPLLNKDGKPICK</sequence>
<dbReference type="EMBL" id="JARMQG010000084">
    <property type="protein sequence ID" value="MED3562344.1"/>
    <property type="molecule type" value="Genomic_DNA"/>
</dbReference>
<proteinExistence type="predicted"/>